<dbReference type="CDD" id="cd01519">
    <property type="entry name" value="RHOD_HSP67B2"/>
    <property type="match status" value="1"/>
</dbReference>
<dbReference type="Gene3D" id="3.40.250.10">
    <property type="entry name" value="Rhodanese-like domain"/>
    <property type="match status" value="1"/>
</dbReference>
<accession>A0A5C5FXY3</accession>
<dbReference type="PROSITE" id="PS50206">
    <property type="entry name" value="RHODANESE_3"/>
    <property type="match status" value="1"/>
</dbReference>
<dbReference type="InterPro" id="IPR036873">
    <property type="entry name" value="Rhodanese-like_dom_sf"/>
</dbReference>
<keyword evidence="3" id="KW-1185">Reference proteome</keyword>
<evidence type="ECO:0000313" key="2">
    <source>
        <dbReference type="EMBL" id="TNY20581.1"/>
    </source>
</evidence>
<dbReference type="Proteomes" id="UP000311382">
    <property type="component" value="Unassembled WGS sequence"/>
</dbReference>
<dbReference type="STRING" id="5288.A0A5C5FXY3"/>
<dbReference type="InterPro" id="IPR001763">
    <property type="entry name" value="Rhodanese-like_dom"/>
</dbReference>
<gene>
    <name evidence="2" type="ORF">DMC30DRAFT_246176</name>
</gene>
<protein>
    <submittedName>
        <fullName evidence="2">Rhodanese-like domain-containing protein</fullName>
    </submittedName>
</protein>
<evidence type="ECO:0000259" key="1">
    <source>
        <dbReference type="PROSITE" id="PS50206"/>
    </source>
</evidence>
<dbReference type="PANTHER" id="PTHR44086:SF10">
    <property type="entry name" value="THIOSULFATE SULFURTRANSFERASE_RHODANESE-LIKE DOMAIN-CONTAINING PROTEIN 3"/>
    <property type="match status" value="1"/>
</dbReference>
<dbReference type="PANTHER" id="PTHR44086">
    <property type="entry name" value="THIOSULFATE SULFURTRANSFERASE RDL2, MITOCHONDRIAL-RELATED"/>
    <property type="match status" value="1"/>
</dbReference>
<proteinExistence type="predicted"/>
<comment type="caution">
    <text evidence="2">The sequence shown here is derived from an EMBL/GenBank/DDBJ whole genome shotgun (WGS) entry which is preliminary data.</text>
</comment>
<dbReference type="GO" id="GO:0005739">
    <property type="term" value="C:mitochondrion"/>
    <property type="evidence" value="ECO:0007669"/>
    <property type="project" value="TreeGrafter"/>
</dbReference>
<dbReference type="OrthoDB" id="566238at2759"/>
<dbReference type="EMBL" id="SOZI01000063">
    <property type="protein sequence ID" value="TNY20581.1"/>
    <property type="molecule type" value="Genomic_DNA"/>
</dbReference>
<dbReference type="Pfam" id="PF00581">
    <property type="entry name" value="Rhodanese"/>
    <property type="match status" value="1"/>
</dbReference>
<reference evidence="2 3" key="1">
    <citation type="submission" date="2019-03" db="EMBL/GenBank/DDBJ databases">
        <title>Rhodosporidium diobovatum UCD-FST 08-225 genome sequencing, assembly, and annotation.</title>
        <authorList>
            <person name="Fakankun I.U."/>
            <person name="Fristensky B."/>
            <person name="Levin D.B."/>
        </authorList>
    </citation>
    <scope>NUCLEOTIDE SEQUENCE [LARGE SCALE GENOMIC DNA]</scope>
    <source>
        <strain evidence="2 3">UCD-FST 08-225</strain>
    </source>
</reference>
<dbReference type="GO" id="GO:0004792">
    <property type="term" value="F:thiosulfate-cyanide sulfurtransferase activity"/>
    <property type="evidence" value="ECO:0007669"/>
    <property type="project" value="TreeGrafter"/>
</dbReference>
<dbReference type="SMART" id="SM00450">
    <property type="entry name" value="RHOD"/>
    <property type="match status" value="1"/>
</dbReference>
<dbReference type="AlphaFoldDB" id="A0A5C5FXY3"/>
<name>A0A5C5FXY3_9BASI</name>
<sequence>MSAPRSLLRTATLVARTARPALASPTTALLARPTFAPKSLPAFRALSVSAPRQDRYSPVANDKRWTNADKVTYDELKPLTDSPSDKILLIDVREPAEVALGSIPSSVNLPLSSFEKSLAMDEGDFTRVHGFHKPTKKQPMIFYCKAGVRAQTAVDLARSQGYKLSRNYEGSYNDWVQREGANQDD</sequence>
<dbReference type="SUPFAM" id="SSF52821">
    <property type="entry name" value="Rhodanese/Cell cycle control phosphatase"/>
    <property type="match status" value="1"/>
</dbReference>
<feature type="domain" description="Rhodanese" evidence="1">
    <location>
        <begin position="83"/>
        <end position="184"/>
    </location>
</feature>
<evidence type="ECO:0000313" key="3">
    <source>
        <dbReference type="Proteomes" id="UP000311382"/>
    </source>
</evidence>
<organism evidence="2 3">
    <name type="scientific">Rhodotorula diobovata</name>
    <dbReference type="NCBI Taxonomy" id="5288"/>
    <lineage>
        <taxon>Eukaryota</taxon>
        <taxon>Fungi</taxon>
        <taxon>Dikarya</taxon>
        <taxon>Basidiomycota</taxon>
        <taxon>Pucciniomycotina</taxon>
        <taxon>Microbotryomycetes</taxon>
        <taxon>Sporidiobolales</taxon>
        <taxon>Sporidiobolaceae</taxon>
        <taxon>Rhodotorula</taxon>
    </lineage>
</organism>